<dbReference type="Proteomes" id="UP000182658">
    <property type="component" value="Unassembled WGS sequence"/>
</dbReference>
<dbReference type="InParanoid" id="A0A1J7IQG8"/>
<dbReference type="EMBL" id="KV875107">
    <property type="protein sequence ID" value="OIW23345.1"/>
    <property type="molecule type" value="Genomic_DNA"/>
</dbReference>
<evidence type="ECO:0000313" key="2">
    <source>
        <dbReference type="Proteomes" id="UP000182658"/>
    </source>
</evidence>
<keyword evidence="2" id="KW-1185">Reference proteome</keyword>
<proteinExistence type="predicted"/>
<reference evidence="1 2" key="1">
    <citation type="submission" date="2016-10" db="EMBL/GenBank/DDBJ databases">
        <title>Draft genome sequence of Coniochaeta ligniaria NRRL30616, a lignocellulolytic fungus for bioabatement of inhibitors in plant biomass hydrolysates.</title>
        <authorList>
            <consortium name="DOE Joint Genome Institute"/>
            <person name="Jimenez D.J."/>
            <person name="Hector R.E."/>
            <person name="Riley R."/>
            <person name="Sun H."/>
            <person name="Grigoriev I.V."/>
            <person name="Van Elsas J.D."/>
            <person name="Nichols N.N."/>
        </authorList>
    </citation>
    <scope>NUCLEOTIDE SEQUENCE [LARGE SCALE GENOMIC DNA]</scope>
    <source>
        <strain evidence="1 2">NRRL 30616</strain>
    </source>
</reference>
<accession>A0A1J7IQG8</accession>
<sequence>MPSLPMPWPPMPSLLIPSLPLPFTAMPSLAMPSLPLLSHAMPFMPMPFTPCHCAHALYFILPAAIYQLACCSFLGTTTTTLYIPIPNDDSSFGSHPGTVDLSLCQLASAETELCLTYVLIAERLYMYIIVLSTRHDKRDDTAPTDISIWRIRFGNSISDLDMTITC</sequence>
<protein>
    <submittedName>
        <fullName evidence="1">Uncharacterized protein</fullName>
    </submittedName>
</protein>
<evidence type="ECO:0000313" key="1">
    <source>
        <dbReference type="EMBL" id="OIW23345.1"/>
    </source>
</evidence>
<organism evidence="1 2">
    <name type="scientific">Coniochaeta ligniaria NRRL 30616</name>
    <dbReference type="NCBI Taxonomy" id="1408157"/>
    <lineage>
        <taxon>Eukaryota</taxon>
        <taxon>Fungi</taxon>
        <taxon>Dikarya</taxon>
        <taxon>Ascomycota</taxon>
        <taxon>Pezizomycotina</taxon>
        <taxon>Sordariomycetes</taxon>
        <taxon>Sordariomycetidae</taxon>
        <taxon>Coniochaetales</taxon>
        <taxon>Coniochaetaceae</taxon>
        <taxon>Coniochaeta</taxon>
    </lineage>
</organism>
<name>A0A1J7IQG8_9PEZI</name>
<dbReference type="AlphaFoldDB" id="A0A1J7IQG8"/>
<gene>
    <name evidence="1" type="ORF">CONLIGDRAFT_649862</name>
</gene>